<keyword evidence="12 17" id="KW-0496">Mitochondrion</keyword>
<proteinExistence type="inferred from homology"/>
<dbReference type="GO" id="GO:0031966">
    <property type="term" value="C:mitochondrial membrane"/>
    <property type="evidence" value="ECO:0007669"/>
    <property type="project" value="UniProtKB-SubCell"/>
</dbReference>
<evidence type="ECO:0000256" key="13">
    <source>
        <dbReference type="ARBA" id="ARBA00023136"/>
    </source>
</evidence>
<evidence type="ECO:0000256" key="4">
    <source>
        <dbReference type="ARBA" id="ARBA00021095"/>
    </source>
</evidence>
<evidence type="ECO:0000256" key="12">
    <source>
        <dbReference type="ARBA" id="ARBA00023128"/>
    </source>
</evidence>
<keyword evidence="10 16" id="KW-1133">Transmembrane helix</keyword>
<reference evidence="17" key="1">
    <citation type="journal article" date="2015" name="Mol. Biol. Evol.">
        <title>Soup to Tree: The Phylogeny of Beetles Inferred by Mitochondrial Metagenomics of a Bornean Rainforest Sample.</title>
        <authorList>
            <person name="Crampton-Platt A."/>
            <person name="Timmermans M.J."/>
            <person name="Gimmel M.L."/>
            <person name="Kutty S.N."/>
            <person name="Cockerill T.D."/>
            <person name="Vun Khen C."/>
            <person name="Vogler A.P."/>
        </authorList>
    </citation>
    <scope>NUCLEOTIDE SEQUENCE</scope>
</reference>
<dbReference type="EMBL" id="MH789715">
    <property type="protein sequence ID" value="AYW52101.1"/>
    <property type="molecule type" value="Genomic_DNA"/>
</dbReference>
<keyword evidence="7 16" id="KW-0812">Transmembrane</keyword>
<keyword evidence="9" id="KW-0249">Electron transport</keyword>
<evidence type="ECO:0000256" key="9">
    <source>
        <dbReference type="ARBA" id="ARBA00022982"/>
    </source>
</evidence>
<geneLocation type="mitochondrion" evidence="17"/>
<evidence type="ECO:0000256" key="10">
    <source>
        <dbReference type="ARBA" id="ARBA00022989"/>
    </source>
</evidence>
<comment type="similarity">
    <text evidence="2">Belongs to the complex I subunit 6 family.</text>
</comment>
<evidence type="ECO:0000256" key="5">
    <source>
        <dbReference type="ARBA" id="ARBA00022448"/>
    </source>
</evidence>
<dbReference type="InterPro" id="IPR050269">
    <property type="entry name" value="ComplexI_Subunit6"/>
</dbReference>
<keyword evidence="5" id="KW-0813">Transport</keyword>
<gene>
    <name evidence="17" type="primary">nad6</name>
</gene>
<feature type="transmembrane region" description="Helical" evidence="16">
    <location>
        <begin position="44"/>
        <end position="63"/>
    </location>
</feature>
<keyword evidence="13 16" id="KW-0472">Membrane</keyword>
<evidence type="ECO:0000256" key="1">
    <source>
        <dbReference type="ARBA" id="ARBA00004225"/>
    </source>
</evidence>
<feature type="transmembrane region" description="Helical" evidence="16">
    <location>
        <begin position="124"/>
        <end position="148"/>
    </location>
</feature>
<evidence type="ECO:0000256" key="6">
    <source>
        <dbReference type="ARBA" id="ARBA00022660"/>
    </source>
</evidence>
<evidence type="ECO:0000256" key="8">
    <source>
        <dbReference type="ARBA" id="ARBA00022967"/>
    </source>
</evidence>
<evidence type="ECO:0000256" key="16">
    <source>
        <dbReference type="SAM" id="Phobius"/>
    </source>
</evidence>
<dbReference type="AlphaFoldDB" id="A0A3G5FNA2"/>
<sequence>MMNLLITTTLMFMFLKHPLSLGLTILFQTISITLISGKLNNNFWFSYILFLILIGGMMIIFIYMTSIASNEKFQFSMKMMISMILIFSLSFLMLKHEFTQNFKNFESNEILPIMLNKYINSNSISSFFMIITYLLISLIVIVNMTSLLSSPLRQMN</sequence>
<name>A0A3G5FNA2_9CUCU</name>
<protein>
    <recommendedName>
        <fullName evidence="4">NADH-ubiquinone oxidoreductase chain 6</fullName>
        <ecNumber evidence="3">7.1.1.2</ecNumber>
    </recommendedName>
    <alternativeName>
        <fullName evidence="14">NADH dehydrogenase subunit 6</fullName>
    </alternativeName>
</protein>
<dbReference type="PANTHER" id="PTHR11435">
    <property type="entry name" value="NADH UBIQUINONE OXIDOREDUCTASE SUBUNIT ND6"/>
    <property type="match status" value="1"/>
</dbReference>
<dbReference type="EC" id="7.1.1.2" evidence="3"/>
<dbReference type="PANTHER" id="PTHR11435:SF1">
    <property type="entry name" value="NADH-UBIQUINONE OXIDOREDUCTASE CHAIN 6"/>
    <property type="match status" value="1"/>
</dbReference>
<keyword evidence="6" id="KW-0679">Respiratory chain</keyword>
<keyword evidence="8" id="KW-1278">Translocase</keyword>
<feature type="transmembrane region" description="Helical" evidence="16">
    <location>
        <begin position="75"/>
        <end position="94"/>
    </location>
</feature>
<evidence type="ECO:0000256" key="3">
    <source>
        <dbReference type="ARBA" id="ARBA00012944"/>
    </source>
</evidence>
<comment type="subcellular location">
    <subcellularLocation>
        <location evidence="1">Mitochondrion membrane</location>
        <topology evidence="1">Multi-pass membrane protein</topology>
    </subcellularLocation>
</comment>
<organism evidence="17">
    <name type="scientific">Anthribidae sp. 6 ACP-2013</name>
    <dbReference type="NCBI Taxonomy" id="1434433"/>
    <lineage>
        <taxon>Eukaryota</taxon>
        <taxon>Metazoa</taxon>
        <taxon>Ecdysozoa</taxon>
        <taxon>Arthropoda</taxon>
        <taxon>Hexapoda</taxon>
        <taxon>Insecta</taxon>
        <taxon>Pterygota</taxon>
        <taxon>Neoptera</taxon>
        <taxon>Endopterygota</taxon>
        <taxon>Coleoptera</taxon>
        <taxon>Polyphaga</taxon>
        <taxon>Cucujiformia</taxon>
        <taxon>Anthribidae</taxon>
    </lineage>
</organism>
<evidence type="ECO:0000256" key="2">
    <source>
        <dbReference type="ARBA" id="ARBA00005698"/>
    </source>
</evidence>
<evidence type="ECO:0000256" key="11">
    <source>
        <dbReference type="ARBA" id="ARBA00023027"/>
    </source>
</evidence>
<evidence type="ECO:0000256" key="14">
    <source>
        <dbReference type="ARBA" id="ARBA00031019"/>
    </source>
</evidence>
<evidence type="ECO:0000313" key="17">
    <source>
        <dbReference type="EMBL" id="AYW52101.1"/>
    </source>
</evidence>
<reference evidence="17" key="2">
    <citation type="submission" date="2018-08" db="EMBL/GenBank/DDBJ databases">
        <authorList>
            <person name="Prakash G."/>
            <person name="Vogler A.P."/>
        </authorList>
    </citation>
    <scope>NUCLEOTIDE SEQUENCE</scope>
</reference>
<accession>A0A3G5FNA2</accession>
<dbReference type="GO" id="GO:0008137">
    <property type="term" value="F:NADH dehydrogenase (ubiquinone) activity"/>
    <property type="evidence" value="ECO:0007669"/>
    <property type="project" value="UniProtKB-EC"/>
</dbReference>
<keyword evidence="11" id="KW-0520">NAD</keyword>
<evidence type="ECO:0000256" key="15">
    <source>
        <dbReference type="ARBA" id="ARBA00049551"/>
    </source>
</evidence>
<comment type="catalytic activity">
    <reaction evidence="15">
        <text>a ubiquinone + NADH + 5 H(+)(in) = a ubiquinol + NAD(+) + 4 H(+)(out)</text>
        <dbReference type="Rhea" id="RHEA:29091"/>
        <dbReference type="Rhea" id="RHEA-COMP:9565"/>
        <dbReference type="Rhea" id="RHEA-COMP:9566"/>
        <dbReference type="ChEBI" id="CHEBI:15378"/>
        <dbReference type="ChEBI" id="CHEBI:16389"/>
        <dbReference type="ChEBI" id="CHEBI:17976"/>
        <dbReference type="ChEBI" id="CHEBI:57540"/>
        <dbReference type="ChEBI" id="CHEBI:57945"/>
        <dbReference type="EC" id="7.1.1.2"/>
    </reaction>
</comment>
<evidence type="ECO:0000256" key="7">
    <source>
        <dbReference type="ARBA" id="ARBA00022692"/>
    </source>
</evidence>